<feature type="compositionally biased region" description="Basic and acidic residues" evidence="1">
    <location>
        <begin position="180"/>
        <end position="191"/>
    </location>
</feature>
<proteinExistence type="predicted"/>
<evidence type="ECO:0000313" key="2">
    <source>
        <dbReference type="EMBL" id="RSH94595.1"/>
    </source>
</evidence>
<protein>
    <submittedName>
        <fullName evidence="2">Uncharacterized protein</fullName>
    </submittedName>
</protein>
<gene>
    <name evidence="2" type="ORF">EHS25_004399</name>
</gene>
<sequence length="201" mass="21841">MIATARLDLLARSSASASNPDGTCRTTPSIQSRLETNPSRLNLLFDKLEEEYKANDPLVMTTCHPLVKGLRVGASTSLRHCMEVDQADMSEPLVHSRRSFTTLVAPESDDEATRTGALSAFDGVGSLAQYGADSIEGEGLSPEHSTFACSSSDLAELGVRWAGRGGKSLDEPSEHQSQSRHNDAEEARRQSADWMFEEIEL</sequence>
<dbReference type="EMBL" id="RSCD01000002">
    <property type="protein sequence ID" value="RSH94595.1"/>
    <property type="molecule type" value="Genomic_DNA"/>
</dbReference>
<organism evidence="2 3">
    <name type="scientific">Saitozyma podzolica</name>
    <dbReference type="NCBI Taxonomy" id="1890683"/>
    <lineage>
        <taxon>Eukaryota</taxon>
        <taxon>Fungi</taxon>
        <taxon>Dikarya</taxon>
        <taxon>Basidiomycota</taxon>
        <taxon>Agaricomycotina</taxon>
        <taxon>Tremellomycetes</taxon>
        <taxon>Tremellales</taxon>
        <taxon>Trimorphomycetaceae</taxon>
        <taxon>Saitozyma</taxon>
    </lineage>
</organism>
<comment type="caution">
    <text evidence="2">The sequence shown here is derived from an EMBL/GenBank/DDBJ whole genome shotgun (WGS) entry which is preliminary data.</text>
</comment>
<dbReference type="Proteomes" id="UP000279259">
    <property type="component" value="Unassembled WGS sequence"/>
</dbReference>
<dbReference type="AlphaFoldDB" id="A0A427YUB2"/>
<evidence type="ECO:0000256" key="1">
    <source>
        <dbReference type="SAM" id="MobiDB-lite"/>
    </source>
</evidence>
<feature type="region of interest" description="Disordered" evidence="1">
    <location>
        <begin position="163"/>
        <end position="192"/>
    </location>
</feature>
<accession>A0A427YUB2</accession>
<name>A0A427YUB2_9TREE</name>
<evidence type="ECO:0000313" key="3">
    <source>
        <dbReference type="Proteomes" id="UP000279259"/>
    </source>
</evidence>
<keyword evidence="3" id="KW-1185">Reference proteome</keyword>
<reference evidence="2 3" key="1">
    <citation type="submission" date="2018-11" db="EMBL/GenBank/DDBJ databases">
        <title>Genome sequence of Saitozyma podzolica DSM 27192.</title>
        <authorList>
            <person name="Aliyu H."/>
            <person name="Gorte O."/>
            <person name="Ochsenreither K."/>
        </authorList>
    </citation>
    <scope>NUCLEOTIDE SEQUENCE [LARGE SCALE GENOMIC DNA]</scope>
    <source>
        <strain evidence="2 3">DSM 27192</strain>
    </source>
</reference>